<evidence type="ECO:0000313" key="2">
    <source>
        <dbReference type="EMBL" id="KKK95912.1"/>
    </source>
</evidence>
<dbReference type="AlphaFoldDB" id="A0A0F8ZPX1"/>
<gene>
    <name evidence="2" type="ORF">LCGC14_2668070</name>
</gene>
<dbReference type="EMBL" id="LAZR01046705">
    <property type="protein sequence ID" value="KKK95912.1"/>
    <property type="molecule type" value="Genomic_DNA"/>
</dbReference>
<feature type="transmembrane region" description="Helical" evidence="1">
    <location>
        <begin position="15"/>
        <end position="37"/>
    </location>
</feature>
<feature type="non-terminal residue" evidence="2">
    <location>
        <position position="41"/>
    </location>
</feature>
<protein>
    <submittedName>
        <fullName evidence="2">Uncharacterized protein</fullName>
    </submittedName>
</protein>
<keyword evidence="1" id="KW-0812">Transmembrane</keyword>
<name>A0A0F8ZPX1_9ZZZZ</name>
<reference evidence="2" key="1">
    <citation type="journal article" date="2015" name="Nature">
        <title>Complex archaea that bridge the gap between prokaryotes and eukaryotes.</title>
        <authorList>
            <person name="Spang A."/>
            <person name="Saw J.H."/>
            <person name="Jorgensen S.L."/>
            <person name="Zaremba-Niedzwiedzka K."/>
            <person name="Martijn J."/>
            <person name="Lind A.E."/>
            <person name="van Eijk R."/>
            <person name="Schleper C."/>
            <person name="Guy L."/>
            <person name="Ettema T.J."/>
        </authorList>
    </citation>
    <scope>NUCLEOTIDE SEQUENCE</scope>
</reference>
<accession>A0A0F8ZPX1</accession>
<organism evidence="2">
    <name type="scientific">marine sediment metagenome</name>
    <dbReference type="NCBI Taxonomy" id="412755"/>
    <lineage>
        <taxon>unclassified sequences</taxon>
        <taxon>metagenomes</taxon>
        <taxon>ecological metagenomes</taxon>
    </lineage>
</organism>
<keyword evidence="1" id="KW-1133">Transmembrane helix</keyword>
<comment type="caution">
    <text evidence="2">The sequence shown here is derived from an EMBL/GenBank/DDBJ whole genome shotgun (WGS) entry which is preliminary data.</text>
</comment>
<proteinExistence type="predicted"/>
<sequence>MYIKVRIYYDDRDLLFYYEYCIFAANHVVMGLSDWLYADKV</sequence>
<keyword evidence="1" id="KW-0472">Membrane</keyword>
<evidence type="ECO:0000256" key="1">
    <source>
        <dbReference type="SAM" id="Phobius"/>
    </source>
</evidence>